<accession>A0A6J4S135</accession>
<dbReference type="EMBL" id="CADCVR010000034">
    <property type="protein sequence ID" value="CAA9486276.1"/>
    <property type="molecule type" value="Genomic_DNA"/>
</dbReference>
<name>A0A6J4S135_9ACTN</name>
<sequence>MRLLHRRSVVSAPQARHFRHVPRSLHGRCPVTVRAVTLDLDDTLWPFAPVAARIDAALEGWLAEHAPRTAARYDRAVVAEALAAVRAERDHLAHDLGATRRAVLRRLLDAAGEDPALADPAFAVVWAARQRVELYPDAAGALDRLAARVPLLAVTNGNADLALTGVARWFAGCVSAQGVGVGKPHPRVFEVACARLGLPPADVLHAGDNLDTDVRGALAAGLQAVWVQRDLPGDAPGDALGVRDLTALADLVEQAA</sequence>
<dbReference type="NCBIfam" id="TIGR01509">
    <property type="entry name" value="HAD-SF-IA-v3"/>
    <property type="match status" value="1"/>
</dbReference>
<dbReference type="SFLD" id="SFLDS00003">
    <property type="entry name" value="Haloacid_Dehalogenase"/>
    <property type="match status" value="1"/>
</dbReference>
<dbReference type="Gene3D" id="3.40.50.1000">
    <property type="entry name" value="HAD superfamily/HAD-like"/>
    <property type="match status" value="1"/>
</dbReference>
<dbReference type="InterPro" id="IPR036412">
    <property type="entry name" value="HAD-like_sf"/>
</dbReference>
<dbReference type="PRINTS" id="PR00413">
    <property type="entry name" value="HADHALOGNASE"/>
</dbReference>
<dbReference type="NCBIfam" id="TIGR01549">
    <property type="entry name" value="HAD-SF-IA-v1"/>
    <property type="match status" value="1"/>
</dbReference>
<dbReference type="AlphaFoldDB" id="A0A6J4S135"/>
<dbReference type="Pfam" id="PF00702">
    <property type="entry name" value="Hydrolase"/>
    <property type="match status" value="1"/>
</dbReference>
<dbReference type="GO" id="GO:0016787">
    <property type="term" value="F:hydrolase activity"/>
    <property type="evidence" value="ECO:0007669"/>
    <property type="project" value="UniProtKB-KW"/>
</dbReference>
<dbReference type="InterPro" id="IPR006439">
    <property type="entry name" value="HAD-SF_hydro_IA"/>
</dbReference>
<dbReference type="InterPro" id="IPR051540">
    <property type="entry name" value="S-2-haloacid_dehalogenase"/>
</dbReference>
<evidence type="ECO:0000313" key="2">
    <source>
        <dbReference type="EMBL" id="CAA9486276.1"/>
    </source>
</evidence>
<proteinExistence type="predicted"/>
<evidence type="ECO:0008006" key="3">
    <source>
        <dbReference type="Google" id="ProtNLM"/>
    </source>
</evidence>
<organism evidence="2">
    <name type="scientific">uncultured Solirubrobacteraceae bacterium</name>
    <dbReference type="NCBI Taxonomy" id="1162706"/>
    <lineage>
        <taxon>Bacteria</taxon>
        <taxon>Bacillati</taxon>
        <taxon>Actinomycetota</taxon>
        <taxon>Thermoleophilia</taxon>
        <taxon>Solirubrobacterales</taxon>
        <taxon>Solirubrobacteraceae</taxon>
        <taxon>environmental samples</taxon>
    </lineage>
</organism>
<dbReference type="InterPro" id="IPR023214">
    <property type="entry name" value="HAD_sf"/>
</dbReference>
<dbReference type="PANTHER" id="PTHR43316:SF3">
    <property type="entry name" value="HALOACID DEHALOGENASE, TYPE II (AFU_ORTHOLOGUE AFUA_2G07750)-RELATED"/>
    <property type="match status" value="1"/>
</dbReference>
<keyword evidence="1" id="KW-0378">Hydrolase</keyword>
<dbReference type="PANTHER" id="PTHR43316">
    <property type="entry name" value="HYDROLASE, HALOACID DELAHOGENASE-RELATED"/>
    <property type="match status" value="1"/>
</dbReference>
<dbReference type="SFLD" id="SFLDG01129">
    <property type="entry name" value="C1.5:_HAD__Beta-PGM__Phosphata"/>
    <property type="match status" value="1"/>
</dbReference>
<evidence type="ECO:0000256" key="1">
    <source>
        <dbReference type="ARBA" id="ARBA00022801"/>
    </source>
</evidence>
<dbReference type="Gene3D" id="1.20.120.1600">
    <property type="match status" value="1"/>
</dbReference>
<reference evidence="2" key="1">
    <citation type="submission" date="2020-02" db="EMBL/GenBank/DDBJ databases">
        <authorList>
            <person name="Meier V. D."/>
        </authorList>
    </citation>
    <scope>NUCLEOTIDE SEQUENCE</scope>
    <source>
        <strain evidence="2">AVDCRST_MAG53</strain>
    </source>
</reference>
<gene>
    <name evidence="2" type="ORF">AVDCRST_MAG53-1020</name>
</gene>
<dbReference type="SUPFAM" id="SSF56784">
    <property type="entry name" value="HAD-like"/>
    <property type="match status" value="1"/>
</dbReference>
<protein>
    <recommendedName>
        <fullName evidence="3">HAD family hydrolase</fullName>
    </recommendedName>
</protein>